<evidence type="ECO:0000256" key="2">
    <source>
        <dbReference type="ARBA" id="ARBA00022475"/>
    </source>
</evidence>
<gene>
    <name evidence="11" type="ORF">M413DRAFT_440166</name>
</gene>
<evidence type="ECO:0000256" key="8">
    <source>
        <dbReference type="SAM" id="MobiDB-lite"/>
    </source>
</evidence>
<evidence type="ECO:0000256" key="7">
    <source>
        <dbReference type="ARBA" id="ARBA00023288"/>
    </source>
</evidence>
<evidence type="ECO:0000259" key="10">
    <source>
        <dbReference type="Pfam" id="PF20238"/>
    </source>
</evidence>
<evidence type="ECO:0000256" key="9">
    <source>
        <dbReference type="SAM" id="SignalP"/>
    </source>
</evidence>
<dbReference type="InterPro" id="IPR046936">
    <property type="entry name" value="BIM1-like"/>
</dbReference>
<feature type="compositionally biased region" description="Low complexity" evidence="8">
    <location>
        <begin position="166"/>
        <end position="182"/>
    </location>
</feature>
<sequence length="210" mass="21380">MIFSTLTFLLCLFGVANAHFRLLYPLPRGNFVADDEPKFCGGYTDVTTNRTTFPLSGGFFSIRAGHPNWTGGVLISTVANPNSFDNFTVNGVDQLVHPYAKQADTGTFCIPLNISAAGIAGATDGANVTIQVVFDGGDGNLYQCADLTLSANLTSPPSDVTCSNVTTTPTPTSAGTSPTGSTAGALGSAHGLSAVTALVLGLVGVAAASL</sequence>
<protein>
    <recommendedName>
        <fullName evidence="10">Copper acquisition factor BIM1-like domain-containing protein</fullName>
    </recommendedName>
</protein>
<evidence type="ECO:0000256" key="6">
    <source>
        <dbReference type="ARBA" id="ARBA00023180"/>
    </source>
</evidence>
<keyword evidence="2" id="KW-1003">Cell membrane</keyword>
<dbReference type="OrthoDB" id="2146436at2759"/>
<feature type="region of interest" description="Disordered" evidence="8">
    <location>
        <begin position="158"/>
        <end position="182"/>
    </location>
</feature>
<dbReference type="HOGENOM" id="CLU_070647_3_0_1"/>
<dbReference type="GO" id="GO:0005886">
    <property type="term" value="C:plasma membrane"/>
    <property type="evidence" value="ECO:0007669"/>
    <property type="project" value="UniProtKB-SubCell"/>
</dbReference>
<evidence type="ECO:0000256" key="5">
    <source>
        <dbReference type="ARBA" id="ARBA00023136"/>
    </source>
</evidence>
<dbReference type="STRING" id="686832.A0A0C3CWA2"/>
<dbReference type="AlphaFoldDB" id="A0A0C3CWA2"/>
<accession>A0A0C3CWA2</accession>
<evidence type="ECO:0000256" key="4">
    <source>
        <dbReference type="ARBA" id="ARBA00022729"/>
    </source>
</evidence>
<proteinExistence type="predicted"/>
<keyword evidence="12" id="KW-1185">Reference proteome</keyword>
<feature type="signal peptide" evidence="9">
    <location>
        <begin position="1"/>
        <end position="18"/>
    </location>
</feature>
<dbReference type="PANTHER" id="PTHR34992:SF1">
    <property type="entry name" value="COPPER ACQUISITION FACTOR BIM1-LIKE DOMAIN-CONTAINING PROTEIN"/>
    <property type="match status" value="1"/>
</dbReference>
<organism evidence="11 12">
    <name type="scientific">Hebeloma cylindrosporum</name>
    <dbReference type="NCBI Taxonomy" id="76867"/>
    <lineage>
        <taxon>Eukaryota</taxon>
        <taxon>Fungi</taxon>
        <taxon>Dikarya</taxon>
        <taxon>Basidiomycota</taxon>
        <taxon>Agaricomycotina</taxon>
        <taxon>Agaricomycetes</taxon>
        <taxon>Agaricomycetidae</taxon>
        <taxon>Agaricales</taxon>
        <taxon>Agaricineae</taxon>
        <taxon>Hymenogastraceae</taxon>
        <taxon>Hebeloma</taxon>
    </lineage>
</organism>
<dbReference type="InterPro" id="IPR046530">
    <property type="entry name" value="BIM1-like_dom"/>
</dbReference>
<evidence type="ECO:0000256" key="1">
    <source>
        <dbReference type="ARBA" id="ARBA00004609"/>
    </source>
</evidence>
<reference evidence="12" key="2">
    <citation type="submission" date="2015-01" db="EMBL/GenBank/DDBJ databases">
        <title>Evolutionary Origins and Diversification of the Mycorrhizal Mutualists.</title>
        <authorList>
            <consortium name="DOE Joint Genome Institute"/>
            <consortium name="Mycorrhizal Genomics Consortium"/>
            <person name="Kohler A."/>
            <person name="Kuo A."/>
            <person name="Nagy L.G."/>
            <person name="Floudas D."/>
            <person name="Copeland A."/>
            <person name="Barry K.W."/>
            <person name="Cichocki N."/>
            <person name="Veneault-Fourrey C."/>
            <person name="LaButti K."/>
            <person name="Lindquist E.A."/>
            <person name="Lipzen A."/>
            <person name="Lundell T."/>
            <person name="Morin E."/>
            <person name="Murat C."/>
            <person name="Riley R."/>
            <person name="Ohm R."/>
            <person name="Sun H."/>
            <person name="Tunlid A."/>
            <person name="Henrissat B."/>
            <person name="Grigoriev I.V."/>
            <person name="Hibbett D.S."/>
            <person name="Martin F."/>
        </authorList>
    </citation>
    <scope>NUCLEOTIDE SEQUENCE [LARGE SCALE GENOMIC DNA]</scope>
    <source>
        <strain evidence="12">h7</strain>
    </source>
</reference>
<reference evidence="11 12" key="1">
    <citation type="submission" date="2014-04" db="EMBL/GenBank/DDBJ databases">
        <authorList>
            <consortium name="DOE Joint Genome Institute"/>
            <person name="Kuo A."/>
            <person name="Gay G."/>
            <person name="Dore J."/>
            <person name="Kohler A."/>
            <person name="Nagy L.G."/>
            <person name="Floudas D."/>
            <person name="Copeland A."/>
            <person name="Barry K.W."/>
            <person name="Cichocki N."/>
            <person name="Veneault-Fourrey C."/>
            <person name="LaButti K."/>
            <person name="Lindquist E.A."/>
            <person name="Lipzen A."/>
            <person name="Lundell T."/>
            <person name="Morin E."/>
            <person name="Murat C."/>
            <person name="Sun H."/>
            <person name="Tunlid A."/>
            <person name="Henrissat B."/>
            <person name="Grigoriev I.V."/>
            <person name="Hibbett D.S."/>
            <person name="Martin F."/>
            <person name="Nordberg H.P."/>
            <person name="Cantor M.N."/>
            <person name="Hua S.X."/>
        </authorList>
    </citation>
    <scope>NUCLEOTIDE SEQUENCE [LARGE SCALE GENOMIC DNA]</scope>
    <source>
        <strain evidence="12">h7</strain>
    </source>
</reference>
<dbReference type="PANTHER" id="PTHR34992">
    <property type="entry name" value="HYPHAL ANASTAMOSIS-7 PROTEIN"/>
    <property type="match status" value="1"/>
</dbReference>
<keyword evidence="5" id="KW-0472">Membrane</keyword>
<evidence type="ECO:0000313" key="12">
    <source>
        <dbReference type="Proteomes" id="UP000053424"/>
    </source>
</evidence>
<name>A0A0C3CWA2_HEBCY</name>
<dbReference type="GO" id="GO:0098552">
    <property type="term" value="C:side of membrane"/>
    <property type="evidence" value="ECO:0007669"/>
    <property type="project" value="UniProtKB-KW"/>
</dbReference>
<dbReference type="Proteomes" id="UP000053424">
    <property type="component" value="Unassembled WGS sequence"/>
</dbReference>
<keyword evidence="4 9" id="KW-0732">Signal</keyword>
<evidence type="ECO:0000256" key="3">
    <source>
        <dbReference type="ARBA" id="ARBA00022622"/>
    </source>
</evidence>
<feature type="domain" description="Copper acquisition factor BIM1-like" evidence="10">
    <location>
        <begin position="17"/>
        <end position="166"/>
    </location>
</feature>
<evidence type="ECO:0000313" key="11">
    <source>
        <dbReference type="EMBL" id="KIM48434.1"/>
    </source>
</evidence>
<feature type="chain" id="PRO_5002176228" description="Copper acquisition factor BIM1-like domain-containing protein" evidence="9">
    <location>
        <begin position="19"/>
        <end position="210"/>
    </location>
</feature>
<keyword evidence="6" id="KW-0325">Glycoprotein</keyword>
<dbReference type="Pfam" id="PF20238">
    <property type="entry name" value="BIM1-like_dom"/>
    <property type="match status" value="1"/>
</dbReference>
<keyword evidence="3" id="KW-0336">GPI-anchor</keyword>
<dbReference type="CDD" id="cd21176">
    <property type="entry name" value="LPMO_auxiliary-like"/>
    <property type="match status" value="1"/>
</dbReference>
<comment type="subcellular location">
    <subcellularLocation>
        <location evidence="1">Cell membrane</location>
        <topology evidence="1">Lipid-anchor</topology>
        <topology evidence="1">GPI-anchor</topology>
    </subcellularLocation>
</comment>
<keyword evidence="7" id="KW-0449">Lipoprotein</keyword>
<dbReference type="EMBL" id="KN831769">
    <property type="protein sequence ID" value="KIM48434.1"/>
    <property type="molecule type" value="Genomic_DNA"/>
</dbReference>